<evidence type="ECO:0000256" key="1">
    <source>
        <dbReference type="SAM" id="MobiDB-lite"/>
    </source>
</evidence>
<keyword evidence="3" id="KW-1185">Reference proteome</keyword>
<comment type="caution">
    <text evidence="2">The sequence shown here is derived from an EMBL/GenBank/DDBJ whole genome shotgun (WGS) entry which is preliminary data.</text>
</comment>
<reference evidence="2 3" key="1">
    <citation type="submission" date="2019-03" db="EMBL/GenBank/DDBJ databases">
        <title>Genomic Encyclopedia of Type Strains, Phase IV (KMG-IV): sequencing the most valuable type-strain genomes for metagenomic binning, comparative biology and taxonomic classification.</title>
        <authorList>
            <person name="Goeker M."/>
        </authorList>
    </citation>
    <scope>NUCLEOTIDE SEQUENCE [LARGE SCALE GENOMIC DNA]</scope>
    <source>
        <strain evidence="2 3">DSM 104836</strain>
    </source>
</reference>
<evidence type="ECO:0000313" key="2">
    <source>
        <dbReference type="EMBL" id="TCS56554.1"/>
    </source>
</evidence>
<dbReference type="AlphaFoldDB" id="A0A4R3J0V6"/>
<dbReference type="Proteomes" id="UP000295696">
    <property type="component" value="Unassembled WGS sequence"/>
</dbReference>
<protein>
    <submittedName>
        <fullName evidence="2">Uncharacterized protein</fullName>
    </submittedName>
</protein>
<feature type="region of interest" description="Disordered" evidence="1">
    <location>
        <begin position="104"/>
        <end position="124"/>
    </location>
</feature>
<dbReference type="RefSeq" id="WP_132248623.1">
    <property type="nucleotide sequence ID" value="NZ_SLZU01000028.1"/>
</dbReference>
<evidence type="ECO:0000313" key="3">
    <source>
        <dbReference type="Proteomes" id="UP000295696"/>
    </source>
</evidence>
<name>A0A4R3J0V6_9RHOB</name>
<feature type="compositionally biased region" description="Polar residues" evidence="1">
    <location>
        <begin position="106"/>
        <end position="115"/>
    </location>
</feature>
<accession>A0A4R3J0V6</accession>
<organism evidence="2 3">
    <name type="scientific">Primorskyibacter sedentarius</name>
    <dbReference type="NCBI Taxonomy" id="745311"/>
    <lineage>
        <taxon>Bacteria</taxon>
        <taxon>Pseudomonadati</taxon>
        <taxon>Pseudomonadota</taxon>
        <taxon>Alphaproteobacteria</taxon>
        <taxon>Rhodobacterales</taxon>
        <taxon>Roseobacteraceae</taxon>
        <taxon>Primorskyibacter</taxon>
    </lineage>
</organism>
<dbReference type="OrthoDB" id="7917345at2"/>
<proteinExistence type="predicted"/>
<gene>
    <name evidence="2" type="ORF">EDD52_12844</name>
</gene>
<dbReference type="EMBL" id="SLZU01000028">
    <property type="protein sequence ID" value="TCS56554.1"/>
    <property type="molecule type" value="Genomic_DNA"/>
</dbReference>
<sequence>MKPTIPSLPISKIANELDEKSWLEVRCMSSACRSGSVIKGEWILYLATTSEDDGVYKTPVVISRTHETKTIRTVPGLASLAIRLGINFPEIPLCDGDTGIWKRVAGSSSPEQHSGATEWRHNSP</sequence>